<evidence type="ECO:0000313" key="2">
    <source>
        <dbReference type="Proteomes" id="UP000886501"/>
    </source>
</evidence>
<gene>
    <name evidence="1" type="ORF">BDM02DRAFT_3103092</name>
</gene>
<keyword evidence="2" id="KW-1185">Reference proteome</keyword>
<name>A0ACB6Z4A8_THEGA</name>
<evidence type="ECO:0000313" key="1">
    <source>
        <dbReference type="EMBL" id="KAF9644347.1"/>
    </source>
</evidence>
<sequence length="52" mass="6188">MITTVHPYLPPETLDYIVDFLHDNRETLEQCCLVSKSWVPRARKHLFADIKF</sequence>
<accession>A0ACB6Z4A8</accession>
<comment type="caution">
    <text evidence="1">The sequence shown here is derived from an EMBL/GenBank/DDBJ whole genome shotgun (WGS) entry which is preliminary data.</text>
</comment>
<feature type="non-terminal residue" evidence="1">
    <location>
        <position position="52"/>
    </location>
</feature>
<reference evidence="1" key="2">
    <citation type="journal article" date="2020" name="Nat. Commun.">
        <title>Large-scale genome sequencing of mycorrhizal fungi provides insights into the early evolution of symbiotic traits.</title>
        <authorList>
            <person name="Miyauchi S."/>
            <person name="Kiss E."/>
            <person name="Kuo A."/>
            <person name="Drula E."/>
            <person name="Kohler A."/>
            <person name="Sanchez-Garcia M."/>
            <person name="Morin E."/>
            <person name="Andreopoulos B."/>
            <person name="Barry K.W."/>
            <person name="Bonito G."/>
            <person name="Buee M."/>
            <person name="Carver A."/>
            <person name="Chen C."/>
            <person name="Cichocki N."/>
            <person name="Clum A."/>
            <person name="Culley D."/>
            <person name="Crous P.W."/>
            <person name="Fauchery L."/>
            <person name="Girlanda M."/>
            <person name="Hayes R.D."/>
            <person name="Keri Z."/>
            <person name="LaButti K."/>
            <person name="Lipzen A."/>
            <person name="Lombard V."/>
            <person name="Magnuson J."/>
            <person name="Maillard F."/>
            <person name="Murat C."/>
            <person name="Nolan M."/>
            <person name="Ohm R.A."/>
            <person name="Pangilinan J."/>
            <person name="Pereira M.F."/>
            <person name="Perotto S."/>
            <person name="Peter M."/>
            <person name="Pfister S."/>
            <person name="Riley R."/>
            <person name="Sitrit Y."/>
            <person name="Stielow J.B."/>
            <person name="Szollosi G."/>
            <person name="Zifcakova L."/>
            <person name="Stursova M."/>
            <person name="Spatafora J.W."/>
            <person name="Tedersoo L."/>
            <person name="Vaario L.M."/>
            <person name="Yamada A."/>
            <person name="Yan M."/>
            <person name="Wang P."/>
            <person name="Xu J."/>
            <person name="Bruns T."/>
            <person name="Baldrian P."/>
            <person name="Vilgalys R."/>
            <person name="Dunand C."/>
            <person name="Henrissat B."/>
            <person name="Grigoriev I.V."/>
            <person name="Hibbett D."/>
            <person name="Nagy L.G."/>
            <person name="Martin F.M."/>
        </authorList>
    </citation>
    <scope>NUCLEOTIDE SEQUENCE</scope>
    <source>
        <strain evidence="1">P2</strain>
    </source>
</reference>
<dbReference type="EMBL" id="MU118145">
    <property type="protein sequence ID" value="KAF9644347.1"/>
    <property type="molecule type" value="Genomic_DNA"/>
</dbReference>
<organism evidence="1 2">
    <name type="scientific">Thelephora ganbajun</name>
    <name type="common">Ganba fungus</name>
    <dbReference type="NCBI Taxonomy" id="370292"/>
    <lineage>
        <taxon>Eukaryota</taxon>
        <taxon>Fungi</taxon>
        <taxon>Dikarya</taxon>
        <taxon>Basidiomycota</taxon>
        <taxon>Agaricomycotina</taxon>
        <taxon>Agaricomycetes</taxon>
        <taxon>Thelephorales</taxon>
        <taxon>Thelephoraceae</taxon>
        <taxon>Thelephora</taxon>
    </lineage>
</organism>
<proteinExistence type="predicted"/>
<dbReference type="Proteomes" id="UP000886501">
    <property type="component" value="Unassembled WGS sequence"/>
</dbReference>
<reference evidence="1" key="1">
    <citation type="submission" date="2019-10" db="EMBL/GenBank/DDBJ databases">
        <authorList>
            <consortium name="DOE Joint Genome Institute"/>
            <person name="Kuo A."/>
            <person name="Miyauchi S."/>
            <person name="Kiss E."/>
            <person name="Drula E."/>
            <person name="Kohler A."/>
            <person name="Sanchez-Garcia M."/>
            <person name="Andreopoulos B."/>
            <person name="Barry K.W."/>
            <person name="Bonito G."/>
            <person name="Buee M."/>
            <person name="Carver A."/>
            <person name="Chen C."/>
            <person name="Cichocki N."/>
            <person name="Clum A."/>
            <person name="Culley D."/>
            <person name="Crous P.W."/>
            <person name="Fauchery L."/>
            <person name="Girlanda M."/>
            <person name="Hayes R."/>
            <person name="Keri Z."/>
            <person name="Labutti K."/>
            <person name="Lipzen A."/>
            <person name="Lombard V."/>
            <person name="Magnuson J."/>
            <person name="Maillard F."/>
            <person name="Morin E."/>
            <person name="Murat C."/>
            <person name="Nolan M."/>
            <person name="Ohm R."/>
            <person name="Pangilinan J."/>
            <person name="Pereira M."/>
            <person name="Perotto S."/>
            <person name="Peter M."/>
            <person name="Riley R."/>
            <person name="Sitrit Y."/>
            <person name="Stielow B."/>
            <person name="Szollosi G."/>
            <person name="Zifcakova L."/>
            <person name="Stursova M."/>
            <person name="Spatafora J.W."/>
            <person name="Tedersoo L."/>
            <person name="Vaario L.-M."/>
            <person name="Yamada A."/>
            <person name="Yan M."/>
            <person name="Wang P."/>
            <person name="Xu J."/>
            <person name="Bruns T."/>
            <person name="Baldrian P."/>
            <person name="Vilgalys R."/>
            <person name="Henrissat B."/>
            <person name="Grigoriev I.V."/>
            <person name="Hibbett D."/>
            <person name="Nagy L.G."/>
            <person name="Martin F.M."/>
        </authorList>
    </citation>
    <scope>NUCLEOTIDE SEQUENCE</scope>
    <source>
        <strain evidence="1">P2</strain>
    </source>
</reference>
<protein>
    <submittedName>
        <fullName evidence="1">Uncharacterized protein</fullName>
    </submittedName>
</protein>